<evidence type="ECO:0000313" key="2">
    <source>
        <dbReference type="Proteomes" id="UP001228059"/>
    </source>
</evidence>
<accession>A0AAJ6GWB4</accession>
<evidence type="ECO:0000313" key="1">
    <source>
        <dbReference type="EMBL" id="WIX05832.1"/>
    </source>
</evidence>
<dbReference type="EMBL" id="CP127225">
    <property type="protein sequence ID" value="WIX05832.1"/>
    <property type="molecule type" value="Genomic_DNA"/>
</dbReference>
<dbReference type="AlphaFoldDB" id="A0AAJ6GWB4"/>
<dbReference type="Proteomes" id="UP001228059">
    <property type="component" value="Chromosome"/>
</dbReference>
<dbReference type="Pfam" id="PF15428">
    <property type="entry name" value="Imm26"/>
    <property type="match status" value="1"/>
</dbReference>
<dbReference type="RefSeq" id="WP_241442761.1">
    <property type="nucleotide sequence ID" value="NZ_CP127225.1"/>
</dbReference>
<dbReference type="InterPro" id="IPR029278">
    <property type="entry name" value="Imm26"/>
</dbReference>
<proteinExistence type="predicted"/>
<reference evidence="1 2" key="1">
    <citation type="submission" date="2023-05" db="EMBL/GenBank/DDBJ databases">
        <title>Complete Genome Resource of Xanthomonas oryzae pv. leersiae Strain YNJC Isolated From Plateau Japonica Rice in Southwest China.</title>
        <authorList>
            <person name="Aa X."/>
            <person name="Mei L."/>
            <person name="Liu P."/>
            <person name="Yang Y."/>
            <person name="Tang C."/>
            <person name="Zhang F."/>
            <person name="Dong C."/>
            <person name="Wang B."/>
            <person name="Chen X."/>
            <person name="Dai L."/>
        </authorList>
    </citation>
    <scope>NUCLEOTIDE SEQUENCE [LARGE SCALE GENOMIC DNA]</scope>
    <source>
        <strain evidence="1 2">YNJC</strain>
    </source>
</reference>
<gene>
    <name evidence="1" type="ORF">QN060_16935</name>
</gene>
<sequence length="156" mass="17694">MFKKGKKLSLSAGDIFAVPLRGRGYGFGRLLYMEGRWRLAEFFPVFKPSHTYSDSIVESGRLIPVHNIMTFAIEAGDWPLIGHDPVFVFNDIDDLVFYKGLKDSRQFFKINGELLNPDEVRALPSASSMPQSAEYISDLLWDKLVAEGRVEFNSID</sequence>
<organism evidence="1 2">
    <name type="scientific">Xanthomonas oryzae pv. leersiae</name>
    <dbReference type="NCBI Taxonomy" id="3112258"/>
    <lineage>
        <taxon>Bacteria</taxon>
        <taxon>Pseudomonadati</taxon>
        <taxon>Pseudomonadota</taxon>
        <taxon>Gammaproteobacteria</taxon>
        <taxon>Lysobacterales</taxon>
        <taxon>Lysobacteraceae</taxon>
        <taxon>Xanthomonas</taxon>
    </lineage>
</organism>
<name>A0AAJ6GWB4_9XANT</name>
<protein>
    <submittedName>
        <fullName evidence="1">Imm26 family immunity protein</fullName>
    </submittedName>
</protein>